<accession>F5XFA4</accession>
<protein>
    <submittedName>
        <fullName evidence="2">Uncharacterized protein</fullName>
    </submittedName>
</protein>
<name>F5XFA4_MICPN</name>
<reference evidence="2 3" key="1">
    <citation type="submission" date="2011-05" db="EMBL/GenBank/DDBJ databases">
        <title>Whole genome sequence of Microlunatus phosphovorus NM-1.</title>
        <authorList>
            <person name="Hosoyama A."/>
            <person name="Sasaki K."/>
            <person name="Harada T."/>
            <person name="Igarashi R."/>
            <person name="Kawakoshi A."/>
            <person name="Sasagawa M."/>
            <person name="Fukada J."/>
            <person name="Nakamura S."/>
            <person name="Katano Y."/>
            <person name="Hanada S."/>
            <person name="Kamagata Y."/>
            <person name="Nakamura N."/>
            <person name="Yamazaki S."/>
            <person name="Fujita N."/>
        </authorList>
    </citation>
    <scope>NUCLEOTIDE SEQUENCE [LARGE SCALE GENOMIC DNA]</scope>
    <source>
        <strain evidence="3">ATCC 700054 / DSM 10555 / JCM 9379 / NBRC 101784 / NCIMB 13414 / VKM Ac-1990 / NM-1</strain>
    </source>
</reference>
<keyword evidence="3" id="KW-1185">Reference proteome</keyword>
<feature type="region of interest" description="Disordered" evidence="1">
    <location>
        <begin position="1"/>
        <end position="60"/>
    </location>
</feature>
<dbReference type="Proteomes" id="UP000007947">
    <property type="component" value="Chromosome"/>
</dbReference>
<dbReference type="AlphaFoldDB" id="F5XFA4"/>
<organism evidence="2 3">
    <name type="scientific">Microlunatus phosphovorus (strain ATCC 700054 / DSM 10555 / JCM 9379 / NBRC 101784 / NCIMB 13414 / VKM Ac-1990 / NM-1)</name>
    <dbReference type="NCBI Taxonomy" id="1032480"/>
    <lineage>
        <taxon>Bacteria</taxon>
        <taxon>Bacillati</taxon>
        <taxon>Actinomycetota</taxon>
        <taxon>Actinomycetes</taxon>
        <taxon>Propionibacteriales</taxon>
        <taxon>Propionibacteriaceae</taxon>
        <taxon>Microlunatus</taxon>
    </lineage>
</organism>
<dbReference type="EMBL" id="AP012204">
    <property type="protein sequence ID" value="BAK37842.1"/>
    <property type="molecule type" value="Genomic_DNA"/>
</dbReference>
<dbReference type="HOGENOM" id="CLU_2423641_0_0_11"/>
<evidence type="ECO:0000313" key="2">
    <source>
        <dbReference type="EMBL" id="BAK37842.1"/>
    </source>
</evidence>
<feature type="compositionally biased region" description="Basic and acidic residues" evidence="1">
    <location>
        <begin position="1"/>
        <end position="10"/>
    </location>
</feature>
<gene>
    <name evidence="2" type="ordered locus">MLP_48280</name>
</gene>
<sequence>MFVARRRETYATHARSSVVSGPAARDVRRTRPLNDRPRPGGASRTGDRRSATPIPTSHQLMRLRTPRTWCAVIAVGAKCQLGLGAGCRAGE</sequence>
<evidence type="ECO:0000256" key="1">
    <source>
        <dbReference type="SAM" id="MobiDB-lite"/>
    </source>
</evidence>
<dbReference type="KEGG" id="mph:MLP_48280"/>
<proteinExistence type="predicted"/>
<feature type="compositionally biased region" description="Basic and acidic residues" evidence="1">
    <location>
        <begin position="25"/>
        <end position="38"/>
    </location>
</feature>
<evidence type="ECO:0000313" key="3">
    <source>
        <dbReference type="Proteomes" id="UP000007947"/>
    </source>
</evidence>